<reference evidence="9 10" key="1">
    <citation type="submission" date="2025-04" db="UniProtKB">
        <authorList>
            <consortium name="RefSeq"/>
        </authorList>
    </citation>
    <scope>IDENTIFICATION</scope>
    <source>
        <tissue evidence="9 10">Gonads</tissue>
    </source>
</reference>
<keyword evidence="5 6" id="KW-0472">Membrane</keyword>
<dbReference type="CDD" id="cd17326">
    <property type="entry name" value="MFS_MFSD8"/>
    <property type="match status" value="1"/>
</dbReference>
<dbReference type="InterPro" id="IPR020846">
    <property type="entry name" value="MFS_dom"/>
</dbReference>
<feature type="transmembrane region" description="Helical" evidence="6">
    <location>
        <begin position="134"/>
        <end position="157"/>
    </location>
</feature>
<keyword evidence="8" id="KW-1185">Reference proteome</keyword>
<feature type="domain" description="Major facilitator superfamily (MFS) profile" evidence="7">
    <location>
        <begin position="38"/>
        <end position="538"/>
    </location>
</feature>
<dbReference type="CTD" id="38813"/>
<dbReference type="Pfam" id="PF07690">
    <property type="entry name" value="MFS_1"/>
    <property type="match status" value="2"/>
</dbReference>
<evidence type="ECO:0000256" key="3">
    <source>
        <dbReference type="ARBA" id="ARBA00022692"/>
    </source>
</evidence>
<dbReference type="InterPro" id="IPR051068">
    <property type="entry name" value="MFS_Domain-Containing_Protein"/>
</dbReference>
<feature type="transmembrane region" description="Helical" evidence="6">
    <location>
        <begin position="208"/>
        <end position="230"/>
    </location>
</feature>
<evidence type="ECO:0000313" key="10">
    <source>
        <dbReference type="RefSeq" id="XP_030751693.1"/>
    </source>
</evidence>
<name>A0A6J2XK74_SITOR</name>
<dbReference type="AlphaFoldDB" id="A0A6J2XK74"/>
<evidence type="ECO:0000259" key="7">
    <source>
        <dbReference type="PROSITE" id="PS50850"/>
    </source>
</evidence>
<organism evidence="8 9">
    <name type="scientific">Sitophilus oryzae</name>
    <name type="common">Rice weevil</name>
    <name type="synonym">Curculio oryzae</name>
    <dbReference type="NCBI Taxonomy" id="7048"/>
    <lineage>
        <taxon>Eukaryota</taxon>
        <taxon>Metazoa</taxon>
        <taxon>Ecdysozoa</taxon>
        <taxon>Arthropoda</taxon>
        <taxon>Hexapoda</taxon>
        <taxon>Insecta</taxon>
        <taxon>Pterygota</taxon>
        <taxon>Neoptera</taxon>
        <taxon>Endopterygota</taxon>
        <taxon>Coleoptera</taxon>
        <taxon>Polyphaga</taxon>
        <taxon>Cucujiformia</taxon>
        <taxon>Curculionidae</taxon>
        <taxon>Dryophthorinae</taxon>
        <taxon>Sitophilus</taxon>
    </lineage>
</organism>
<feature type="transmembrane region" description="Helical" evidence="6">
    <location>
        <begin position="513"/>
        <end position="531"/>
    </location>
</feature>
<accession>A0A6J2XK74</accession>
<dbReference type="OrthoDB" id="370281at2759"/>
<feature type="transmembrane region" description="Helical" evidence="6">
    <location>
        <begin position="169"/>
        <end position="188"/>
    </location>
</feature>
<feature type="transmembrane region" description="Helical" evidence="6">
    <location>
        <begin position="337"/>
        <end position="358"/>
    </location>
</feature>
<dbReference type="InterPro" id="IPR036259">
    <property type="entry name" value="MFS_trans_sf"/>
</dbReference>
<dbReference type="SUPFAM" id="SSF103473">
    <property type="entry name" value="MFS general substrate transporter"/>
    <property type="match status" value="1"/>
</dbReference>
<evidence type="ECO:0000256" key="6">
    <source>
        <dbReference type="SAM" id="Phobius"/>
    </source>
</evidence>
<dbReference type="GeneID" id="115879154"/>
<feature type="transmembrane region" description="Helical" evidence="6">
    <location>
        <begin position="75"/>
        <end position="96"/>
    </location>
</feature>
<evidence type="ECO:0000313" key="9">
    <source>
        <dbReference type="RefSeq" id="XP_030751692.1"/>
    </source>
</evidence>
<keyword evidence="3 6" id="KW-0812">Transmembrane</keyword>
<dbReference type="RefSeq" id="XP_030751693.1">
    <property type="nucleotide sequence ID" value="XM_030895833.1"/>
</dbReference>
<dbReference type="GO" id="GO:0022857">
    <property type="term" value="F:transmembrane transporter activity"/>
    <property type="evidence" value="ECO:0007669"/>
    <property type="project" value="InterPro"/>
</dbReference>
<dbReference type="PANTHER" id="PTHR23510">
    <property type="entry name" value="INNER MEMBRANE TRANSPORT PROTEIN YAJR"/>
    <property type="match status" value="1"/>
</dbReference>
<feature type="transmembrane region" description="Helical" evidence="6">
    <location>
        <begin position="304"/>
        <end position="325"/>
    </location>
</feature>
<keyword evidence="4 6" id="KW-1133">Transmembrane helix</keyword>
<dbReference type="Gene3D" id="1.20.1250.20">
    <property type="entry name" value="MFS general substrate transporter like domains"/>
    <property type="match status" value="2"/>
</dbReference>
<feature type="transmembrane region" description="Helical" evidence="6">
    <location>
        <begin position="108"/>
        <end position="128"/>
    </location>
</feature>
<sequence>MSWIGKIRKMFKSGAKNRTEIFDDSLETYQEYKERWRSIYVIYFTMFLMSLGFSIVMTGVWPYLDKLDPSAGKEFMGFIVAANPFAQMLFSPLVGWWTNKLGSIRGPLIVSLLLFSFASAVYSCLEIFDHYVKHWMFWCRFLVGVSSANIAACRSYLSAATKHSERTKAVSMISLAQVLGFVVGPAVQSAVVPLGDEGVWIIPQKLRLNMYTATGWINVLLAVLNIYFFMPHVFKEHMISMKEAKQKQNLDEDKNSWKGPKPDYFAAWTLIVAFFVMVFNFMLLETLGTPLTMDQLGWSKKQSLWYMGMVMSIGALCSIITFASVAPLSKRFSEVKLMIWIGFLTVLVSNLACIPYSGDPPKRYDVDFKLNLTIFCDQHLKNTSLDKVLDREALNQVLRGYNRSLELNSTIPTNETAIRQMTLDCGEDLLGCPSTQEWCSWVPAMTYFQFIFGYVLTVLGYPIGVTLIQTLFSKVLGSRPQGVWMGLLVGSGCFSRVMGPVFVTYIYEEFGTLWTFSLSSSMMAVMLVWLLNFRKRLEPRQLGKEEEQGKELKVLVKNEPEINEPLEKNNS</sequence>
<dbReference type="PROSITE" id="PS50850">
    <property type="entry name" value="MFS"/>
    <property type="match status" value="1"/>
</dbReference>
<dbReference type="PANTHER" id="PTHR23510:SF3">
    <property type="entry name" value="MAJOR FACILITATOR SUPERFAMILY DOMAIN-CONTAINING PROTEIN 8"/>
    <property type="match status" value="1"/>
</dbReference>
<dbReference type="RefSeq" id="XP_030751692.1">
    <property type="nucleotide sequence ID" value="XM_030895832.1"/>
</dbReference>
<gene>
    <name evidence="9 10" type="primary">LOC115879154</name>
</gene>
<comment type="subcellular location">
    <subcellularLocation>
        <location evidence="1">Endomembrane system</location>
        <topology evidence="1">Multi-pass membrane protein</topology>
    </subcellularLocation>
</comment>
<keyword evidence="2" id="KW-0813">Transport</keyword>
<evidence type="ECO:0000256" key="2">
    <source>
        <dbReference type="ARBA" id="ARBA00022448"/>
    </source>
</evidence>
<dbReference type="Proteomes" id="UP000504635">
    <property type="component" value="Unplaced"/>
</dbReference>
<feature type="transmembrane region" description="Helical" evidence="6">
    <location>
        <begin position="484"/>
        <end position="507"/>
    </location>
</feature>
<feature type="transmembrane region" description="Helical" evidence="6">
    <location>
        <begin position="264"/>
        <end position="284"/>
    </location>
</feature>
<evidence type="ECO:0000256" key="5">
    <source>
        <dbReference type="ARBA" id="ARBA00023136"/>
    </source>
</evidence>
<feature type="transmembrane region" description="Helical" evidence="6">
    <location>
        <begin position="40"/>
        <end position="63"/>
    </location>
</feature>
<dbReference type="GO" id="GO:0005765">
    <property type="term" value="C:lysosomal membrane"/>
    <property type="evidence" value="ECO:0007669"/>
    <property type="project" value="TreeGrafter"/>
</dbReference>
<evidence type="ECO:0000256" key="1">
    <source>
        <dbReference type="ARBA" id="ARBA00004127"/>
    </source>
</evidence>
<feature type="transmembrane region" description="Helical" evidence="6">
    <location>
        <begin position="451"/>
        <end position="472"/>
    </location>
</feature>
<evidence type="ECO:0000313" key="8">
    <source>
        <dbReference type="Proteomes" id="UP000504635"/>
    </source>
</evidence>
<proteinExistence type="predicted"/>
<evidence type="ECO:0000256" key="4">
    <source>
        <dbReference type="ARBA" id="ARBA00022989"/>
    </source>
</evidence>
<protein>
    <submittedName>
        <fullName evidence="9 10">Major facilitator superfamily domain-containing protein 8 isoform X1</fullName>
    </submittedName>
</protein>
<dbReference type="GO" id="GO:0012505">
    <property type="term" value="C:endomembrane system"/>
    <property type="evidence" value="ECO:0007669"/>
    <property type="project" value="UniProtKB-SubCell"/>
</dbReference>
<dbReference type="KEGG" id="soy:115879154"/>
<dbReference type="InterPro" id="IPR011701">
    <property type="entry name" value="MFS"/>
</dbReference>